<name>A0AAD5KCR1_9FUNG</name>
<proteinExistence type="predicted"/>
<reference evidence="2" key="2">
    <citation type="submission" date="2023-02" db="EMBL/GenBank/DDBJ databases">
        <authorList>
            <consortium name="DOE Joint Genome Institute"/>
            <person name="Mondo S.J."/>
            <person name="Chang Y."/>
            <person name="Wang Y."/>
            <person name="Ahrendt S."/>
            <person name="Andreopoulos W."/>
            <person name="Barry K."/>
            <person name="Beard J."/>
            <person name="Benny G.L."/>
            <person name="Blankenship S."/>
            <person name="Bonito G."/>
            <person name="Cuomo C."/>
            <person name="Desiro A."/>
            <person name="Gervers K.A."/>
            <person name="Hundley H."/>
            <person name="Kuo A."/>
            <person name="LaButti K."/>
            <person name="Lang B.F."/>
            <person name="Lipzen A."/>
            <person name="O'Donnell K."/>
            <person name="Pangilinan J."/>
            <person name="Reynolds N."/>
            <person name="Sandor L."/>
            <person name="Smith M.W."/>
            <person name="Tsang A."/>
            <person name="Grigoriev I.V."/>
            <person name="Stajich J.E."/>
            <person name="Spatafora J.W."/>
        </authorList>
    </citation>
    <scope>NUCLEOTIDE SEQUENCE</scope>
    <source>
        <strain evidence="2">RSA 2281</strain>
    </source>
</reference>
<evidence type="ECO:0000313" key="2">
    <source>
        <dbReference type="EMBL" id="KAI9266760.1"/>
    </source>
</evidence>
<keyword evidence="3" id="KW-1185">Reference proteome</keyword>
<protein>
    <submittedName>
        <fullName evidence="2">Uncharacterized protein</fullName>
    </submittedName>
</protein>
<organism evidence="2 3">
    <name type="scientific">Phascolomyces articulosus</name>
    <dbReference type="NCBI Taxonomy" id="60185"/>
    <lineage>
        <taxon>Eukaryota</taxon>
        <taxon>Fungi</taxon>
        <taxon>Fungi incertae sedis</taxon>
        <taxon>Mucoromycota</taxon>
        <taxon>Mucoromycotina</taxon>
        <taxon>Mucoromycetes</taxon>
        <taxon>Mucorales</taxon>
        <taxon>Lichtheimiaceae</taxon>
        <taxon>Phascolomyces</taxon>
    </lineage>
</organism>
<evidence type="ECO:0000256" key="1">
    <source>
        <dbReference type="SAM" id="Phobius"/>
    </source>
</evidence>
<keyword evidence="1" id="KW-1133">Transmembrane helix</keyword>
<gene>
    <name evidence="2" type="ORF">BDA99DRAFT_571101</name>
</gene>
<feature type="transmembrane region" description="Helical" evidence="1">
    <location>
        <begin position="33"/>
        <end position="52"/>
    </location>
</feature>
<sequence length="114" mass="13249">MANGFVIWIKAISLSYVLYKFEKDTSAQIHNSLLQWPILSLLGVYPRCYLYHVLMKFTLKRNKIMAYLISIYHHLIAQIISRDQKSPPLRATNELLPFTHSKIVICADNVSIQK</sequence>
<dbReference type="EMBL" id="JAIXMP010000010">
    <property type="protein sequence ID" value="KAI9266760.1"/>
    <property type="molecule type" value="Genomic_DNA"/>
</dbReference>
<accession>A0AAD5KCR1</accession>
<reference evidence="2" key="1">
    <citation type="journal article" date="2022" name="IScience">
        <title>Evolution of zygomycete secretomes and the origins of terrestrial fungal ecologies.</title>
        <authorList>
            <person name="Chang Y."/>
            <person name="Wang Y."/>
            <person name="Mondo S."/>
            <person name="Ahrendt S."/>
            <person name="Andreopoulos W."/>
            <person name="Barry K."/>
            <person name="Beard J."/>
            <person name="Benny G.L."/>
            <person name="Blankenship S."/>
            <person name="Bonito G."/>
            <person name="Cuomo C."/>
            <person name="Desiro A."/>
            <person name="Gervers K.A."/>
            <person name="Hundley H."/>
            <person name="Kuo A."/>
            <person name="LaButti K."/>
            <person name="Lang B.F."/>
            <person name="Lipzen A."/>
            <person name="O'Donnell K."/>
            <person name="Pangilinan J."/>
            <person name="Reynolds N."/>
            <person name="Sandor L."/>
            <person name="Smith M.E."/>
            <person name="Tsang A."/>
            <person name="Grigoriev I.V."/>
            <person name="Stajich J.E."/>
            <person name="Spatafora J.W."/>
        </authorList>
    </citation>
    <scope>NUCLEOTIDE SEQUENCE</scope>
    <source>
        <strain evidence="2">RSA 2281</strain>
    </source>
</reference>
<keyword evidence="1" id="KW-0472">Membrane</keyword>
<dbReference type="AlphaFoldDB" id="A0AAD5KCR1"/>
<evidence type="ECO:0000313" key="3">
    <source>
        <dbReference type="Proteomes" id="UP001209540"/>
    </source>
</evidence>
<dbReference type="Proteomes" id="UP001209540">
    <property type="component" value="Unassembled WGS sequence"/>
</dbReference>
<comment type="caution">
    <text evidence="2">The sequence shown here is derived from an EMBL/GenBank/DDBJ whole genome shotgun (WGS) entry which is preliminary data.</text>
</comment>
<keyword evidence="1" id="KW-0812">Transmembrane</keyword>